<organism evidence="1 2">
    <name type="scientific">Novipirellula galeiformis</name>
    <dbReference type="NCBI Taxonomy" id="2528004"/>
    <lineage>
        <taxon>Bacteria</taxon>
        <taxon>Pseudomonadati</taxon>
        <taxon>Planctomycetota</taxon>
        <taxon>Planctomycetia</taxon>
        <taxon>Pirellulales</taxon>
        <taxon>Pirellulaceae</taxon>
        <taxon>Novipirellula</taxon>
    </lineage>
</organism>
<keyword evidence="2" id="KW-1185">Reference proteome</keyword>
<accession>A0A5C6C8Y1</accession>
<name>A0A5C6C8Y1_9BACT</name>
<comment type="caution">
    <text evidence="1">The sequence shown here is derived from an EMBL/GenBank/DDBJ whole genome shotgun (WGS) entry which is preliminary data.</text>
</comment>
<evidence type="ECO:0000313" key="1">
    <source>
        <dbReference type="EMBL" id="TWU20632.1"/>
    </source>
</evidence>
<dbReference type="AlphaFoldDB" id="A0A5C6C8Y1"/>
<evidence type="ECO:0000313" key="2">
    <source>
        <dbReference type="Proteomes" id="UP000316304"/>
    </source>
</evidence>
<proteinExistence type="predicted"/>
<dbReference type="Proteomes" id="UP000316304">
    <property type="component" value="Unassembled WGS sequence"/>
</dbReference>
<reference evidence="1 2" key="1">
    <citation type="submission" date="2019-02" db="EMBL/GenBank/DDBJ databases">
        <title>Deep-cultivation of Planctomycetes and their phenomic and genomic characterization uncovers novel biology.</title>
        <authorList>
            <person name="Wiegand S."/>
            <person name="Jogler M."/>
            <person name="Boedeker C."/>
            <person name="Pinto D."/>
            <person name="Vollmers J."/>
            <person name="Rivas-Marin E."/>
            <person name="Kohn T."/>
            <person name="Peeters S.H."/>
            <person name="Heuer A."/>
            <person name="Rast P."/>
            <person name="Oberbeckmann S."/>
            <person name="Bunk B."/>
            <person name="Jeske O."/>
            <person name="Meyerdierks A."/>
            <person name="Storesund J.E."/>
            <person name="Kallscheuer N."/>
            <person name="Luecker S."/>
            <person name="Lage O.M."/>
            <person name="Pohl T."/>
            <person name="Merkel B.J."/>
            <person name="Hornburger P."/>
            <person name="Mueller R.-W."/>
            <person name="Bruemmer F."/>
            <person name="Labrenz M."/>
            <person name="Spormann A.M."/>
            <person name="Op Den Camp H."/>
            <person name="Overmann J."/>
            <person name="Amann R."/>
            <person name="Jetten M.S.M."/>
            <person name="Mascher T."/>
            <person name="Medema M.H."/>
            <person name="Devos D.P."/>
            <person name="Kaster A.-K."/>
            <person name="Ovreas L."/>
            <person name="Rohde M."/>
            <person name="Galperin M.Y."/>
            <person name="Jogler C."/>
        </authorList>
    </citation>
    <scope>NUCLEOTIDE SEQUENCE [LARGE SCALE GENOMIC DNA]</scope>
    <source>
        <strain evidence="1 2">Pla52o</strain>
    </source>
</reference>
<protein>
    <recommendedName>
        <fullName evidence="3">Lipoprotein</fullName>
    </recommendedName>
</protein>
<dbReference type="PROSITE" id="PS51257">
    <property type="entry name" value="PROKAR_LIPOPROTEIN"/>
    <property type="match status" value="1"/>
</dbReference>
<gene>
    <name evidence="1" type="ORF">Pla52o_45100</name>
</gene>
<dbReference type="EMBL" id="SJPT01000008">
    <property type="protein sequence ID" value="TWU20632.1"/>
    <property type="molecule type" value="Genomic_DNA"/>
</dbReference>
<dbReference type="RefSeq" id="WP_146596537.1">
    <property type="nucleotide sequence ID" value="NZ_SJPT01000008.1"/>
</dbReference>
<sequence length="145" mass="15821">MRVISAFVILTLTGCTKPPAESAQAKADLGSIVLQYHQYVGEHREPPTHIDELAEFEAPFGWLQGNATVSSQCTTSLRSGNYVVIWSYNIAEDLQRNESVILAYHRDVPTSGGYVAFADGRARSLNKEQFAATDKASPTKASISD</sequence>
<evidence type="ECO:0008006" key="3">
    <source>
        <dbReference type="Google" id="ProtNLM"/>
    </source>
</evidence>